<evidence type="ECO:0000313" key="2">
    <source>
        <dbReference type="Proteomes" id="UP001304340"/>
    </source>
</evidence>
<keyword evidence="2" id="KW-1185">Reference proteome</keyword>
<dbReference type="EMBL" id="CP138359">
    <property type="protein sequence ID" value="WPF83533.1"/>
    <property type="molecule type" value="Genomic_DNA"/>
</dbReference>
<evidence type="ECO:0000313" key="1">
    <source>
        <dbReference type="EMBL" id="WPF83533.1"/>
    </source>
</evidence>
<dbReference type="Proteomes" id="UP001304340">
    <property type="component" value="Chromosome"/>
</dbReference>
<dbReference type="RefSeq" id="WP_319159921.1">
    <property type="nucleotide sequence ID" value="NZ_CP138359.1"/>
</dbReference>
<proteinExistence type="predicted"/>
<dbReference type="AlphaFoldDB" id="A0AAF0ZBA3"/>
<reference evidence="2" key="1">
    <citation type="submission" date="2023-11" db="EMBL/GenBank/DDBJ databases">
        <authorList>
            <person name="Helweg L.P."/>
            <person name="Kiel A."/>
            <person name="Hitz F."/>
            <person name="Ruckert-Reed C."/>
            <person name="Busche T."/>
            <person name="Kaltschmidt B."/>
            <person name="Kaltschmidt C."/>
        </authorList>
    </citation>
    <scope>NUCLEOTIDE SEQUENCE [LARGE SCALE GENOMIC DNA]</scope>
    <source>
        <strain evidence="2">4.1</strain>
    </source>
</reference>
<sequence>MKLEELKKYFVETAKDRAIVDKLKGRSPIVLRGSRGVGKSFLLRVAESEMKASFTADRILPVYVTFARAGLIRQTPEGFLPWMVSKIATSVTRALTSYGLVASGNSSLVRLVSGESGSGAGDVEAAYEEFWQGGGQVTGAAGVPDPEALRHAIEDLCEEQGLSRIALLVDEAAHVFIPEQQRQFFTLMRDLRSPYLSVKASVYPGATAYGESFQPSHDATILDVERLVGDDSYAPSMRDIVLKQDPSLRREIEHRGDIFDTLSFAATGNPRILLKTLSRSLPINATRVQASIREYYREEIWSEHSALADRYPGHRQLIDWGRTFLESEVLPALHARNQRDNETSSAIWIHRDAPQAVREALRLLCYSGILQEGVSGIRATRSEVGTRYMVNFGCGFAQDSDPLSYGSRIRRSFSIKRMQEFGANHSAYRAIQDVPLEQLNRDGNAALEARLDASAQILDLTYFQKQKLQELNLDTIGQVLGASEAKFKTLHYVGDVRARQIRNAAIIAVIEYLSG</sequence>
<protein>
    <submittedName>
        <fullName evidence="1">Uncharacterized protein</fullName>
    </submittedName>
</protein>
<organism evidence="1 2">
    <name type="scientific">Sanguibacter biliveldensis</name>
    <dbReference type="NCBI Taxonomy" id="3030830"/>
    <lineage>
        <taxon>Bacteria</taxon>
        <taxon>Bacillati</taxon>
        <taxon>Actinomycetota</taxon>
        <taxon>Actinomycetes</taxon>
        <taxon>Micrococcales</taxon>
        <taxon>Sanguibacteraceae</taxon>
        <taxon>Sanguibacter</taxon>
    </lineage>
</organism>
<gene>
    <name evidence="1" type="ORF">SANBI_001217</name>
</gene>
<dbReference type="InterPro" id="IPR027417">
    <property type="entry name" value="P-loop_NTPase"/>
</dbReference>
<name>A0AAF0ZBA3_9MICO</name>
<dbReference type="Gene3D" id="3.40.50.300">
    <property type="entry name" value="P-loop containing nucleotide triphosphate hydrolases"/>
    <property type="match status" value="1"/>
</dbReference>
<dbReference type="KEGG" id="sbil:SANBI_001217"/>
<accession>A0AAF0ZBA3</accession>